<sequence length="51" mass="5929">MKTNFKKETKESSDNLTKYNDKDTAKDLTPEEFEDFILKSGAKGSFMIYRS</sequence>
<dbReference type="AlphaFoldDB" id="A0A383A3D8"/>
<proteinExistence type="predicted"/>
<feature type="non-terminal residue" evidence="2">
    <location>
        <position position="51"/>
    </location>
</feature>
<name>A0A383A3D8_9ZZZZ</name>
<protein>
    <submittedName>
        <fullName evidence="2">Uncharacterized protein</fullName>
    </submittedName>
</protein>
<reference evidence="2" key="1">
    <citation type="submission" date="2018-05" db="EMBL/GenBank/DDBJ databases">
        <authorList>
            <person name="Lanie J.A."/>
            <person name="Ng W.-L."/>
            <person name="Kazmierczak K.M."/>
            <person name="Andrzejewski T.M."/>
            <person name="Davidsen T.M."/>
            <person name="Wayne K.J."/>
            <person name="Tettelin H."/>
            <person name="Glass J.I."/>
            <person name="Rusch D."/>
            <person name="Podicherti R."/>
            <person name="Tsui H.-C.T."/>
            <person name="Winkler M.E."/>
        </authorList>
    </citation>
    <scope>NUCLEOTIDE SEQUENCE</scope>
</reference>
<organism evidence="2">
    <name type="scientific">marine metagenome</name>
    <dbReference type="NCBI Taxonomy" id="408172"/>
    <lineage>
        <taxon>unclassified sequences</taxon>
        <taxon>metagenomes</taxon>
        <taxon>ecological metagenomes</taxon>
    </lineage>
</organism>
<evidence type="ECO:0000313" key="2">
    <source>
        <dbReference type="EMBL" id="SVE02143.1"/>
    </source>
</evidence>
<gene>
    <name evidence="2" type="ORF">METZ01_LOCUS454997</name>
</gene>
<evidence type="ECO:0000256" key="1">
    <source>
        <dbReference type="SAM" id="MobiDB-lite"/>
    </source>
</evidence>
<dbReference type="EMBL" id="UINC01188767">
    <property type="protein sequence ID" value="SVE02143.1"/>
    <property type="molecule type" value="Genomic_DNA"/>
</dbReference>
<accession>A0A383A3D8</accession>
<feature type="region of interest" description="Disordered" evidence="1">
    <location>
        <begin position="1"/>
        <end position="24"/>
    </location>
</feature>